<organism evidence="1 2">
    <name type="scientific">Glycomyces endophyticus</name>
    <dbReference type="NCBI Taxonomy" id="480996"/>
    <lineage>
        <taxon>Bacteria</taxon>
        <taxon>Bacillati</taxon>
        <taxon>Actinomycetota</taxon>
        <taxon>Actinomycetes</taxon>
        <taxon>Glycomycetales</taxon>
        <taxon>Glycomycetaceae</taxon>
        <taxon>Glycomyces</taxon>
    </lineage>
</organism>
<sequence length="192" mass="21422">MNHRDAMARKIALLRSTGAVEELERRWEDADEDPPYATYAVLEIADGAEPARAWPGGLDEFYRLTAAASFGGVDVRPEDQVAPQRAVDAAGEPIDDRPWLRIGDIGYEDALLMDEASGEVIVYTDSYVKYGWVSPVVLTCADVPEFIDTVAIGPRHKEIRGPLDRQREPWWETDPWIAYMAEAGLTEGGEER</sequence>
<evidence type="ECO:0000313" key="1">
    <source>
        <dbReference type="EMBL" id="GAA1688486.1"/>
    </source>
</evidence>
<proteinExistence type="predicted"/>
<dbReference type="RefSeq" id="WP_344490163.1">
    <property type="nucleotide sequence ID" value="NZ_BAAAQF010000019.1"/>
</dbReference>
<gene>
    <name evidence="1" type="ORF">GCM10009830_40120</name>
</gene>
<name>A0ABP4TIA7_9ACTN</name>
<evidence type="ECO:0008006" key="3">
    <source>
        <dbReference type="Google" id="ProtNLM"/>
    </source>
</evidence>
<protein>
    <recommendedName>
        <fullName evidence="3">SMI1/KNR4 family protein</fullName>
    </recommendedName>
</protein>
<comment type="caution">
    <text evidence="1">The sequence shown here is derived from an EMBL/GenBank/DDBJ whole genome shotgun (WGS) entry which is preliminary data.</text>
</comment>
<dbReference type="EMBL" id="BAAAQF010000019">
    <property type="protein sequence ID" value="GAA1688486.1"/>
    <property type="molecule type" value="Genomic_DNA"/>
</dbReference>
<evidence type="ECO:0000313" key="2">
    <source>
        <dbReference type="Proteomes" id="UP001499851"/>
    </source>
</evidence>
<reference evidence="2" key="1">
    <citation type="journal article" date="2019" name="Int. J. Syst. Evol. Microbiol.">
        <title>The Global Catalogue of Microorganisms (GCM) 10K type strain sequencing project: providing services to taxonomists for standard genome sequencing and annotation.</title>
        <authorList>
            <consortium name="The Broad Institute Genomics Platform"/>
            <consortium name="The Broad Institute Genome Sequencing Center for Infectious Disease"/>
            <person name="Wu L."/>
            <person name="Ma J."/>
        </authorList>
    </citation>
    <scope>NUCLEOTIDE SEQUENCE [LARGE SCALE GENOMIC DNA]</scope>
    <source>
        <strain evidence="2">JCM 16001</strain>
    </source>
</reference>
<accession>A0ABP4TIA7</accession>
<keyword evidence="2" id="KW-1185">Reference proteome</keyword>
<dbReference type="Proteomes" id="UP001499851">
    <property type="component" value="Unassembled WGS sequence"/>
</dbReference>